<protein>
    <submittedName>
        <fullName evidence="16">TonB-dependent receptor family protein</fullName>
    </submittedName>
</protein>
<feature type="chain" id="PRO_5046410472" evidence="13">
    <location>
        <begin position="26"/>
        <end position="728"/>
    </location>
</feature>
<dbReference type="InterPro" id="IPR012910">
    <property type="entry name" value="Plug_dom"/>
</dbReference>
<evidence type="ECO:0000256" key="11">
    <source>
        <dbReference type="RuleBase" id="RU003357"/>
    </source>
</evidence>
<dbReference type="RefSeq" id="WP_338284604.1">
    <property type="nucleotide sequence ID" value="NZ_AP028947.1"/>
</dbReference>
<dbReference type="CDD" id="cd01347">
    <property type="entry name" value="ligand_gated_channel"/>
    <property type="match status" value="1"/>
</dbReference>
<dbReference type="PROSITE" id="PS52016">
    <property type="entry name" value="TONB_DEPENDENT_REC_3"/>
    <property type="match status" value="1"/>
</dbReference>
<evidence type="ECO:0000256" key="5">
    <source>
        <dbReference type="ARBA" id="ARBA00022692"/>
    </source>
</evidence>
<keyword evidence="17" id="KW-1185">Reference proteome</keyword>
<dbReference type="PANTHER" id="PTHR30442:SF0">
    <property type="entry name" value="FE(3+) DICITRATE TRANSPORT PROTEIN FECA"/>
    <property type="match status" value="1"/>
</dbReference>
<dbReference type="Proteomes" id="UP001329151">
    <property type="component" value="Chromosome"/>
</dbReference>
<evidence type="ECO:0000256" key="10">
    <source>
        <dbReference type="PROSITE-ProRule" id="PRU01360"/>
    </source>
</evidence>
<proteinExistence type="inferred from homology"/>
<dbReference type="GO" id="GO:0009279">
    <property type="term" value="C:cell outer membrane"/>
    <property type="evidence" value="ECO:0007669"/>
    <property type="project" value="UniProtKB-SubCell"/>
</dbReference>
<comment type="similarity">
    <text evidence="2 10 11">Belongs to the TonB-dependent receptor family.</text>
</comment>
<dbReference type="Pfam" id="PF00593">
    <property type="entry name" value="TonB_dep_Rec_b-barrel"/>
    <property type="match status" value="1"/>
</dbReference>
<organism evidence="16 17">
    <name type="scientific">Limnobacter thiooxidans</name>
    <dbReference type="NCBI Taxonomy" id="131080"/>
    <lineage>
        <taxon>Bacteria</taxon>
        <taxon>Pseudomonadati</taxon>
        <taxon>Pseudomonadota</taxon>
        <taxon>Betaproteobacteria</taxon>
        <taxon>Burkholderiales</taxon>
        <taxon>Burkholderiaceae</taxon>
        <taxon>Limnobacter</taxon>
    </lineage>
</organism>
<evidence type="ECO:0000256" key="4">
    <source>
        <dbReference type="ARBA" id="ARBA00022452"/>
    </source>
</evidence>
<sequence>MQAFRITAVAGAVLVAMGYTTFSQAQSAALPGVEVSGSSILPSNIENLPGSSSVLTRDDLDKREPFSILEVVREVPGLHVVSEDAAGTHLNIGLRGLNPRRSSRTLLLEDGAPTVFFAPYGDPSAHYSTPLERIERVEVLKGSGQILYGPQTLGGMVNFVTKPVPKDGFEGSAKLSVGNQGYRGTHLNMGTGSEQGGVMIDLLKRQGDGIRAQHDFDVQDVTIKGQLNINSQHSLTAKYTRFEEDSLFSETGQTAAEYLANPYSVPGSEGERYEMERDTIQLIHGWKLGEKAKLTTQVYHSKTDRTSRRSREFESEFDPADPTTFGLGELETDAFATRPREYSVFGIEPKLEFTHTAFGLPSEAIIGMRYHTEDIDRKKFLLDSVNGNVTNFDERLLADVEATAFYAQNTFIAGNWTVTPGLRVERIELNKTLFIEDAGNPLGFAQADRLQSSETETLPGIGFTWNGLDNTTVFGGIHKGFAPPRPDRDVDNNILQRVTPELATVTELGIRRNVKAGTLEATLFNMDIKDIVVQSGGVFRNEGEAQHTGLELGGKLNLGELFSEKANPFFVSVAYTNLFTAKFKNSGIVGGEGEDGYGAYQAGNRLPYAPKQTLALNLSYETQQWNARLGATHISKQFANTDNFSGTSPQGFCPNGDDPANDLFCGLAGEVEAVTLLNASVSFQPAGSKVGYFLNAENLTDKQYISARTNGIQPGRQRQVVAGINVKF</sequence>
<evidence type="ECO:0000256" key="3">
    <source>
        <dbReference type="ARBA" id="ARBA00022448"/>
    </source>
</evidence>
<dbReference type="SUPFAM" id="SSF56935">
    <property type="entry name" value="Porins"/>
    <property type="match status" value="1"/>
</dbReference>
<dbReference type="InterPro" id="IPR036942">
    <property type="entry name" value="Beta-barrel_TonB_sf"/>
</dbReference>
<dbReference type="AlphaFoldDB" id="A0AA86JI01"/>
<dbReference type="Pfam" id="PF07715">
    <property type="entry name" value="Plug"/>
    <property type="match status" value="1"/>
</dbReference>
<feature type="signal peptide" evidence="13">
    <location>
        <begin position="1"/>
        <end position="25"/>
    </location>
</feature>
<accession>A0AA86JI01</accession>
<reference evidence="16 17" key="1">
    <citation type="submission" date="2023-10" db="EMBL/GenBank/DDBJ databases">
        <title>Complete Genome Sequence of Limnobacter thiooxidans CS-K2T, Isolated from freshwater lake sediments in Bavaria, Germany.</title>
        <authorList>
            <person name="Naruki M."/>
            <person name="Watanabe A."/>
            <person name="Warashina T."/>
            <person name="Morita T."/>
            <person name="Arakawa K."/>
        </authorList>
    </citation>
    <scope>NUCLEOTIDE SEQUENCE [LARGE SCALE GENOMIC DNA]</scope>
    <source>
        <strain evidence="16 17">CS-K2</strain>
    </source>
</reference>
<dbReference type="InterPro" id="IPR000531">
    <property type="entry name" value="Beta-barrel_TonB"/>
</dbReference>
<evidence type="ECO:0000256" key="9">
    <source>
        <dbReference type="ARBA" id="ARBA00023237"/>
    </source>
</evidence>
<feature type="compositionally biased region" description="Basic and acidic residues" evidence="12">
    <location>
        <begin position="301"/>
        <end position="314"/>
    </location>
</feature>
<evidence type="ECO:0000256" key="13">
    <source>
        <dbReference type="SAM" id="SignalP"/>
    </source>
</evidence>
<keyword evidence="5 10" id="KW-0812">Transmembrane</keyword>
<evidence type="ECO:0000256" key="7">
    <source>
        <dbReference type="ARBA" id="ARBA00023136"/>
    </source>
</evidence>
<keyword evidence="8 16" id="KW-0675">Receptor</keyword>
<keyword evidence="4 10" id="KW-1134">Transmembrane beta strand</keyword>
<evidence type="ECO:0000256" key="6">
    <source>
        <dbReference type="ARBA" id="ARBA00023077"/>
    </source>
</evidence>
<dbReference type="KEGG" id="lto:RGQ30_01080"/>
<feature type="domain" description="TonB-dependent receptor-like beta-barrel" evidence="14">
    <location>
        <begin position="230"/>
        <end position="699"/>
    </location>
</feature>
<dbReference type="GO" id="GO:0033214">
    <property type="term" value="P:siderophore-iron import into cell"/>
    <property type="evidence" value="ECO:0007669"/>
    <property type="project" value="TreeGrafter"/>
</dbReference>
<evidence type="ECO:0000259" key="15">
    <source>
        <dbReference type="Pfam" id="PF07715"/>
    </source>
</evidence>
<evidence type="ECO:0000313" key="17">
    <source>
        <dbReference type="Proteomes" id="UP001329151"/>
    </source>
</evidence>
<name>A0AA86JI01_9BURK</name>
<evidence type="ECO:0000256" key="12">
    <source>
        <dbReference type="SAM" id="MobiDB-lite"/>
    </source>
</evidence>
<keyword evidence="3 10" id="KW-0813">Transport</keyword>
<dbReference type="Gene3D" id="2.40.170.20">
    <property type="entry name" value="TonB-dependent receptor, beta-barrel domain"/>
    <property type="match status" value="1"/>
</dbReference>
<evidence type="ECO:0000259" key="14">
    <source>
        <dbReference type="Pfam" id="PF00593"/>
    </source>
</evidence>
<dbReference type="PANTHER" id="PTHR30442">
    <property type="entry name" value="IRON III DICITRATE TRANSPORT PROTEIN FECA"/>
    <property type="match status" value="1"/>
</dbReference>
<evidence type="ECO:0000313" key="16">
    <source>
        <dbReference type="EMBL" id="BET24607.1"/>
    </source>
</evidence>
<dbReference type="Gene3D" id="2.170.130.10">
    <property type="entry name" value="TonB-dependent receptor, plug domain"/>
    <property type="match status" value="1"/>
</dbReference>
<feature type="domain" description="TonB-dependent receptor plug" evidence="15">
    <location>
        <begin position="46"/>
        <end position="155"/>
    </location>
</feature>
<comment type="subcellular location">
    <subcellularLocation>
        <location evidence="1 10">Cell outer membrane</location>
        <topology evidence="1 10">Multi-pass membrane protein</topology>
    </subcellularLocation>
</comment>
<keyword evidence="13" id="KW-0732">Signal</keyword>
<evidence type="ECO:0000256" key="8">
    <source>
        <dbReference type="ARBA" id="ARBA00023170"/>
    </source>
</evidence>
<evidence type="ECO:0000256" key="2">
    <source>
        <dbReference type="ARBA" id="ARBA00009810"/>
    </source>
</evidence>
<keyword evidence="6 11" id="KW-0798">TonB box</keyword>
<dbReference type="InterPro" id="IPR039426">
    <property type="entry name" value="TonB-dep_rcpt-like"/>
</dbReference>
<keyword evidence="9 10" id="KW-0998">Cell outer membrane</keyword>
<evidence type="ECO:0000256" key="1">
    <source>
        <dbReference type="ARBA" id="ARBA00004571"/>
    </source>
</evidence>
<keyword evidence="7 10" id="KW-0472">Membrane</keyword>
<feature type="region of interest" description="Disordered" evidence="12">
    <location>
        <begin position="299"/>
        <end position="322"/>
    </location>
</feature>
<dbReference type="EMBL" id="AP028947">
    <property type="protein sequence ID" value="BET24607.1"/>
    <property type="molecule type" value="Genomic_DNA"/>
</dbReference>
<dbReference type="InterPro" id="IPR037066">
    <property type="entry name" value="Plug_dom_sf"/>
</dbReference>
<gene>
    <name evidence="16" type="ORF">RGQ30_01080</name>
</gene>